<keyword evidence="5 8" id="KW-0521">NADP</keyword>
<evidence type="ECO:0000313" key="12">
    <source>
        <dbReference type="Proteomes" id="UP001465331"/>
    </source>
</evidence>
<dbReference type="PROSITE" id="PS00075">
    <property type="entry name" value="DHFR_1"/>
    <property type="match status" value="1"/>
</dbReference>
<dbReference type="GO" id="GO:0004146">
    <property type="term" value="F:dihydrofolate reductase activity"/>
    <property type="evidence" value="ECO:0007669"/>
    <property type="project" value="UniProtKB-EC"/>
</dbReference>
<accession>A0ABV2A6J6</accession>
<evidence type="ECO:0000259" key="10">
    <source>
        <dbReference type="PROSITE" id="PS51330"/>
    </source>
</evidence>
<dbReference type="Gene3D" id="3.40.430.10">
    <property type="entry name" value="Dihydrofolate Reductase, subunit A"/>
    <property type="match status" value="1"/>
</dbReference>
<dbReference type="SUPFAM" id="SSF53597">
    <property type="entry name" value="Dihydrofolate reductase-like"/>
    <property type="match status" value="1"/>
</dbReference>
<evidence type="ECO:0000256" key="9">
    <source>
        <dbReference type="RuleBase" id="RU004474"/>
    </source>
</evidence>
<evidence type="ECO:0000313" key="11">
    <source>
        <dbReference type="EMBL" id="MES0872456.1"/>
    </source>
</evidence>
<comment type="function">
    <text evidence="7 8">Key enzyme in folate metabolism. Catalyzes an essential reaction for de novo glycine and purine synthesis, and for DNA precursor synthesis.</text>
</comment>
<protein>
    <recommendedName>
        <fullName evidence="3 8">Dihydrofolate reductase</fullName>
        <ecNumber evidence="3 8">1.5.1.3</ecNumber>
    </recommendedName>
</protein>
<name>A0ABV2A6J6_9GAMM</name>
<feature type="domain" description="DHFR" evidence="10">
    <location>
        <begin position="1"/>
        <end position="151"/>
    </location>
</feature>
<dbReference type="EMBL" id="JBEPIJ010000001">
    <property type="protein sequence ID" value="MES0872456.1"/>
    <property type="molecule type" value="Genomic_DNA"/>
</dbReference>
<organism evidence="11 12">
    <name type="scientific">Sinimarinibacterium thermocellulolyticum</name>
    <dbReference type="NCBI Taxonomy" id="3170016"/>
    <lineage>
        <taxon>Bacteria</taxon>
        <taxon>Pseudomonadati</taxon>
        <taxon>Pseudomonadota</taxon>
        <taxon>Gammaproteobacteria</taxon>
        <taxon>Nevskiales</taxon>
        <taxon>Nevskiaceae</taxon>
        <taxon>Sinimarinibacterium</taxon>
    </lineage>
</organism>
<sequence>MDRGRLIGRDGDLPWRLPNDLKHFKQCTLGKTVLMGRRTFASLGRPLPQRDNWVLTRDRDFRADGVRVFHALADALAAHHAGELMVIGGAELYRQALPLADRIYLTEVDAALEGDTRFPALAAHEWREVATEPHPADARHAYAYCFKLLERRG</sequence>
<dbReference type="PANTHER" id="PTHR48069">
    <property type="entry name" value="DIHYDROFOLATE REDUCTASE"/>
    <property type="match status" value="1"/>
</dbReference>
<reference evidence="11 12" key="1">
    <citation type="submission" date="2024-06" db="EMBL/GenBank/DDBJ databases">
        <authorList>
            <person name="Li Z."/>
            <person name="Jiang Y."/>
        </authorList>
    </citation>
    <scope>NUCLEOTIDE SEQUENCE [LARGE SCALE GENOMIC DNA]</scope>
    <source>
        <strain evidence="11 12">HSW-8</strain>
    </source>
</reference>
<evidence type="ECO:0000256" key="6">
    <source>
        <dbReference type="ARBA" id="ARBA00023002"/>
    </source>
</evidence>
<dbReference type="InterPro" id="IPR012259">
    <property type="entry name" value="DHFR"/>
</dbReference>
<evidence type="ECO:0000256" key="2">
    <source>
        <dbReference type="ARBA" id="ARBA00009539"/>
    </source>
</evidence>
<evidence type="ECO:0000256" key="7">
    <source>
        <dbReference type="ARBA" id="ARBA00025067"/>
    </source>
</evidence>
<dbReference type="PIRSF" id="PIRSF000194">
    <property type="entry name" value="DHFR"/>
    <property type="match status" value="1"/>
</dbReference>
<dbReference type="PANTHER" id="PTHR48069:SF3">
    <property type="entry name" value="DIHYDROFOLATE REDUCTASE"/>
    <property type="match status" value="1"/>
</dbReference>
<comment type="catalytic activity">
    <reaction evidence="8">
        <text>(6S)-5,6,7,8-tetrahydrofolate + NADP(+) = 7,8-dihydrofolate + NADPH + H(+)</text>
        <dbReference type="Rhea" id="RHEA:15009"/>
        <dbReference type="ChEBI" id="CHEBI:15378"/>
        <dbReference type="ChEBI" id="CHEBI:57451"/>
        <dbReference type="ChEBI" id="CHEBI:57453"/>
        <dbReference type="ChEBI" id="CHEBI:57783"/>
        <dbReference type="ChEBI" id="CHEBI:58349"/>
        <dbReference type="EC" id="1.5.1.3"/>
    </reaction>
</comment>
<dbReference type="Proteomes" id="UP001465331">
    <property type="component" value="Unassembled WGS sequence"/>
</dbReference>
<keyword evidence="12" id="KW-1185">Reference proteome</keyword>
<comment type="caution">
    <text evidence="11">The sequence shown here is derived from an EMBL/GenBank/DDBJ whole genome shotgun (WGS) entry which is preliminary data.</text>
</comment>
<dbReference type="EC" id="1.5.1.3" evidence="3 8"/>
<evidence type="ECO:0000256" key="8">
    <source>
        <dbReference type="PIRNR" id="PIRNR000194"/>
    </source>
</evidence>
<comment type="similarity">
    <text evidence="2 8 9">Belongs to the dihydrofolate reductase family.</text>
</comment>
<comment type="pathway">
    <text evidence="1 8">Cofactor biosynthesis; tetrahydrofolate biosynthesis; 5,6,7,8-tetrahydrofolate from 7,8-dihydrofolate: step 1/1.</text>
</comment>
<dbReference type="InterPro" id="IPR017925">
    <property type="entry name" value="DHFR_CS"/>
</dbReference>
<dbReference type="Pfam" id="PF00186">
    <property type="entry name" value="DHFR_1"/>
    <property type="match status" value="1"/>
</dbReference>
<proteinExistence type="inferred from homology"/>
<dbReference type="PRINTS" id="PR00070">
    <property type="entry name" value="DHFR"/>
</dbReference>
<dbReference type="PROSITE" id="PS51330">
    <property type="entry name" value="DHFR_2"/>
    <property type="match status" value="1"/>
</dbReference>
<dbReference type="CDD" id="cd00209">
    <property type="entry name" value="DHFR"/>
    <property type="match status" value="1"/>
</dbReference>
<evidence type="ECO:0000256" key="4">
    <source>
        <dbReference type="ARBA" id="ARBA00022563"/>
    </source>
</evidence>
<keyword evidence="6 8" id="KW-0560">Oxidoreductase</keyword>
<evidence type="ECO:0000256" key="1">
    <source>
        <dbReference type="ARBA" id="ARBA00004903"/>
    </source>
</evidence>
<keyword evidence="4 8" id="KW-0554">One-carbon metabolism</keyword>
<evidence type="ECO:0000256" key="5">
    <source>
        <dbReference type="ARBA" id="ARBA00022857"/>
    </source>
</evidence>
<gene>
    <name evidence="11" type="ORF">ABSH63_00290</name>
</gene>
<evidence type="ECO:0000256" key="3">
    <source>
        <dbReference type="ARBA" id="ARBA00012856"/>
    </source>
</evidence>
<dbReference type="InterPro" id="IPR024072">
    <property type="entry name" value="DHFR-like_dom_sf"/>
</dbReference>
<dbReference type="InterPro" id="IPR001796">
    <property type="entry name" value="DHFR_dom"/>
</dbReference>